<comment type="caution">
    <text evidence="2">The sequence shown here is derived from an EMBL/GenBank/DDBJ whole genome shotgun (WGS) entry which is preliminary data.</text>
</comment>
<name>A0A9W5QJY4_BACCE</name>
<sequence length="46" mass="5269">MFSLFVGIIVFIMVLSFLWIVSGKLGVFECIGNVVLKIKNMFKEEE</sequence>
<organism evidence="2 3">
    <name type="scientific">Bacillus cereus ISP2954</name>
    <dbReference type="NCBI Taxonomy" id="1053215"/>
    <lineage>
        <taxon>Bacteria</taxon>
        <taxon>Bacillati</taxon>
        <taxon>Bacillota</taxon>
        <taxon>Bacilli</taxon>
        <taxon>Bacillales</taxon>
        <taxon>Bacillaceae</taxon>
        <taxon>Bacillus</taxon>
        <taxon>Bacillus cereus group</taxon>
    </lineage>
</organism>
<dbReference type="AlphaFoldDB" id="A0A9W5QJY4"/>
<dbReference type="EMBL" id="AHEJ01000029">
    <property type="protein sequence ID" value="EOP70240.1"/>
    <property type="molecule type" value="Genomic_DNA"/>
</dbReference>
<protein>
    <submittedName>
        <fullName evidence="2">Uncharacterized protein</fullName>
    </submittedName>
</protein>
<proteinExistence type="predicted"/>
<evidence type="ECO:0000313" key="1">
    <source>
        <dbReference type="EMBL" id="EOP53051.1"/>
    </source>
</evidence>
<evidence type="ECO:0000313" key="3">
    <source>
        <dbReference type="Proteomes" id="UP000013989"/>
    </source>
</evidence>
<gene>
    <name evidence="2" type="ORF">IGU_00492</name>
    <name evidence="1" type="ORF">IGU_02710</name>
</gene>
<dbReference type="RefSeq" id="WP_000492043.1">
    <property type="nucleotide sequence ID" value="NZ_KB976745.1"/>
</dbReference>
<accession>A0A9W5QJY4</accession>
<dbReference type="EMBL" id="AHEJ01000117">
    <property type="protein sequence ID" value="EOP53051.1"/>
    <property type="molecule type" value="Genomic_DNA"/>
</dbReference>
<evidence type="ECO:0000313" key="2">
    <source>
        <dbReference type="EMBL" id="EOP70240.1"/>
    </source>
</evidence>
<dbReference type="Proteomes" id="UP000013989">
    <property type="component" value="Unassembled WGS sequence"/>
</dbReference>
<reference evidence="2 3" key="1">
    <citation type="submission" date="2012-12" db="EMBL/GenBank/DDBJ databases">
        <title>The Genome Sequence of Bacillus cereus ISP2954.</title>
        <authorList>
            <consortium name="The Broad Institute Genome Sequencing Platform"/>
            <consortium name="The Broad Institute Genome Sequencing Center for Infectious Disease"/>
            <person name="Feldgarden M."/>
            <person name="Van der Auwera G.A."/>
            <person name="Mahillon J."/>
            <person name="Duprez V."/>
            <person name="Timmery S."/>
            <person name="Mattelet C."/>
            <person name="Dierick K."/>
            <person name="Sun M."/>
            <person name="Yu Z."/>
            <person name="Zhu L."/>
            <person name="Hu X."/>
            <person name="Shank E.B."/>
            <person name="Swiecicka I."/>
            <person name="Hansen B.M."/>
            <person name="Andrup L."/>
            <person name="Walker B."/>
            <person name="Young S.K."/>
            <person name="Zeng Q."/>
            <person name="Gargeya S."/>
            <person name="Fitzgerald M."/>
            <person name="Haas B."/>
            <person name="Abouelleil A."/>
            <person name="Alvarado L."/>
            <person name="Arachchi H.M."/>
            <person name="Berlin A.M."/>
            <person name="Chapman S.B."/>
            <person name="Dewar J."/>
            <person name="Goldberg J."/>
            <person name="Griggs A."/>
            <person name="Gujja S."/>
            <person name="Hansen M."/>
            <person name="Howarth C."/>
            <person name="Imamovic A."/>
            <person name="Larimer J."/>
            <person name="McCowan C."/>
            <person name="Murphy C."/>
            <person name="Neiman D."/>
            <person name="Pearson M."/>
            <person name="Priest M."/>
            <person name="Roberts A."/>
            <person name="Saif S."/>
            <person name="Shea T."/>
            <person name="Sisk P."/>
            <person name="Sykes S."/>
            <person name="Wortman J."/>
            <person name="Nusbaum C."/>
            <person name="Birren B."/>
        </authorList>
    </citation>
    <scope>NUCLEOTIDE SEQUENCE [LARGE SCALE GENOMIC DNA]</scope>
    <source>
        <strain evidence="2 3">ISP2954</strain>
    </source>
</reference>